<feature type="transmembrane region" description="Helical" evidence="1">
    <location>
        <begin position="37"/>
        <end position="57"/>
    </location>
</feature>
<feature type="transmembrane region" description="Helical" evidence="1">
    <location>
        <begin position="151"/>
        <end position="171"/>
    </location>
</feature>
<keyword evidence="3" id="KW-1185">Reference proteome</keyword>
<dbReference type="Proteomes" id="UP001500620">
    <property type="component" value="Unassembled WGS sequence"/>
</dbReference>
<name>A0ABP8DPD4_9ACTN</name>
<dbReference type="EMBL" id="BAABAT010000043">
    <property type="protein sequence ID" value="GAA4260944.1"/>
    <property type="molecule type" value="Genomic_DNA"/>
</dbReference>
<feature type="transmembrane region" description="Helical" evidence="1">
    <location>
        <begin position="64"/>
        <end position="82"/>
    </location>
</feature>
<sequence>MGRRTNVLLGWVVTIVCNILLPFLTYAVLTDRGMSEIGALTVSAVWPAVEVGVLFAIRRRVDEFGVLTLIIIALGVVSSLLLNDARLALIKESAVTGLFGLLLLGSLFAPRPLMFYFGRKFATDGTAERIAWWNGLWQYEGFRRTQRTLTIVWGVVFLAEAAVRIALAQVLSTETMLAVGSILPYVVTGALVAWTILFSRRAQARARRNNPASADVLGGGQDLVGHGVGVSDQRQV</sequence>
<comment type="caution">
    <text evidence="2">The sequence shown here is derived from an EMBL/GenBank/DDBJ whole genome shotgun (WGS) entry which is preliminary data.</text>
</comment>
<keyword evidence="1" id="KW-0472">Membrane</keyword>
<feature type="transmembrane region" description="Helical" evidence="1">
    <location>
        <begin position="177"/>
        <end position="198"/>
    </location>
</feature>
<evidence type="ECO:0000313" key="2">
    <source>
        <dbReference type="EMBL" id="GAA4260944.1"/>
    </source>
</evidence>
<gene>
    <name evidence="2" type="ORF">GCM10022255_091610</name>
</gene>
<feature type="transmembrane region" description="Helical" evidence="1">
    <location>
        <begin position="7"/>
        <end position="25"/>
    </location>
</feature>
<proteinExistence type="predicted"/>
<evidence type="ECO:0008006" key="4">
    <source>
        <dbReference type="Google" id="ProtNLM"/>
    </source>
</evidence>
<evidence type="ECO:0000313" key="3">
    <source>
        <dbReference type="Proteomes" id="UP001500620"/>
    </source>
</evidence>
<reference evidence="3" key="1">
    <citation type="journal article" date="2019" name="Int. J. Syst. Evol. Microbiol.">
        <title>The Global Catalogue of Microorganisms (GCM) 10K type strain sequencing project: providing services to taxonomists for standard genome sequencing and annotation.</title>
        <authorList>
            <consortium name="The Broad Institute Genomics Platform"/>
            <consortium name="The Broad Institute Genome Sequencing Center for Infectious Disease"/>
            <person name="Wu L."/>
            <person name="Ma J."/>
        </authorList>
    </citation>
    <scope>NUCLEOTIDE SEQUENCE [LARGE SCALE GENOMIC DNA]</scope>
    <source>
        <strain evidence="3">JCM 17441</strain>
    </source>
</reference>
<organism evidence="2 3">
    <name type="scientific">Dactylosporangium darangshiense</name>
    <dbReference type="NCBI Taxonomy" id="579108"/>
    <lineage>
        <taxon>Bacteria</taxon>
        <taxon>Bacillati</taxon>
        <taxon>Actinomycetota</taxon>
        <taxon>Actinomycetes</taxon>
        <taxon>Micromonosporales</taxon>
        <taxon>Micromonosporaceae</taxon>
        <taxon>Dactylosporangium</taxon>
    </lineage>
</organism>
<dbReference type="RefSeq" id="WP_345137848.1">
    <property type="nucleotide sequence ID" value="NZ_BAABAT010000043.1"/>
</dbReference>
<protein>
    <recommendedName>
        <fullName evidence="4">Transmembrane protein</fullName>
    </recommendedName>
</protein>
<evidence type="ECO:0000256" key="1">
    <source>
        <dbReference type="SAM" id="Phobius"/>
    </source>
</evidence>
<feature type="transmembrane region" description="Helical" evidence="1">
    <location>
        <begin position="88"/>
        <end position="109"/>
    </location>
</feature>
<keyword evidence="1" id="KW-0812">Transmembrane</keyword>
<dbReference type="NCBIfam" id="NF041646">
    <property type="entry name" value="VC0807_fam"/>
    <property type="match status" value="1"/>
</dbReference>
<keyword evidence="1" id="KW-1133">Transmembrane helix</keyword>
<accession>A0ABP8DPD4</accession>